<dbReference type="eggNOG" id="COG0582">
    <property type="taxonomic scope" value="Bacteria"/>
</dbReference>
<comment type="similarity">
    <text evidence="1">Belongs to the 'phage' integrase family.</text>
</comment>
<dbReference type="InterPro" id="IPR044068">
    <property type="entry name" value="CB"/>
</dbReference>
<dbReference type="SUPFAM" id="SSF56349">
    <property type="entry name" value="DNA breaking-rejoining enzymes"/>
    <property type="match status" value="1"/>
</dbReference>
<dbReference type="Proteomes" id="UP000029554">
    <property type="component" value="Unassembled WGS sequence"/>
</dbReference>
<dbReference type="InterPro" id="IPR025269">
    <property type="entry name" value="SAM-like_dom"/>
</dbReference>
<dbReference type="Pfam" id="PF17293">
    <property type="entry name" value="Arm-DNA-bind_5"/>
    <property type="match status" value="1"/>
</dbReference>
<evidence type="ECO:0000313" key="8">
    <source>
        <dbReference type="Proteomes" id="UP000029554"/>
    </source>
</evidence>
<dbReference type="PANTHER" id="PTHR30349:SF64">
    <property type="entry name" value="PROPHAGE INTEGRASE INTD-RELATED"/>
    <property type="match status" value="1"/>
</dbReference>
<dbReference type="Gene3D" id="1.10.443.10">
    <property type="entry name" value="Intergrase catalytic core"/>
    <property type="match status" value="1"/>
</dbReference>
<comment type="caution">
    <text evidence="7">The sequence shown here is derived from an EMBL/GenBank/DDBJ whole genome shotgun (WGS) entry which is preliminary data.</text>
</comment>
<feature type="domain" description="Core-binding (CB)" evidence="6">
    <location>
        <begin position="127"/>
        <end position="212"/>
    </location>
</feature>
<evidence type="ECO:0000256" key="4">
    <source>
        <dbReference type="ARBA" id="ARBA00023172"/>
    </source>
</evidence>
<dbReference type="GO" id="GO:0006310">
    <property type="term" value="P:DNA recombination"/>
    <property type="evidence" value="ECO:0007669"/>
    <property type="project" value="UniProtKB-KW"/>
</dbReference>
<dbReference type="CDD" id="cd01185">
    <property type="entry name" value="INTN1_C_like"/>
    <property type="match status" value="1"/>
</dbReference>
<dbReference type="InterPro" id="IPR010998">
    <property type="entry name" value="Integrase_recombinase_N"/>
</dbReference>
<evidence type="ECO:0000259" key="6">
    <source>
        <dbReference type="PROSITE" id="PS51900"/>
    </source>
</evidence>
<dbReference type="PROSITE" id="PS51900">
    <property type="entry name" value="CB"/>
    <property type="match status" value="1"/>
</dbReference>
<keyword evidence="4" id="KW-0233">DNA recombination</keyword>
<dbReference type="InterPro" id="IPR013762">
    <property type="entry name" value="Integrase-like_cat_sf"/>
</dbReference>
<gene>
    <name evidence="7" type="ORF">LG45_06240</name>
</gene>
<dbReference type="PANTHER" id="PTHR30349">
    <property type="entry name" value="PHAGE INTEGRASE-RELATED"/>
    <property type="match status" value="1"/>
</dbReference>
<dbReference type="GO" id="GO:0015074">
    <property type="term" value="P:DNA integration"/>
    <property type="evidence" value="ECO:0007669"/>
    <property type="project" value="UniProtKB-KW"/>
</dbReference>
<evidence type="ECO:0000256" key="1">
    <source>
        <dbReference type="ARBA" id="ARBA00008857"/>
    </source>
</evidence>
<keyword evidence="8" id="KW-1185">Reference proteome</keyword>
<sequence>MIKTVENSNGIVRFAFKEPKKLLETDKKKESLIFLHFSYGGNRFKYSTGYKSCFMDWDFDKQRIKQTKVNIINANEVNEFLSNIENVVKKEYSRLIAEHLIVSNKILKSFLDDYLNKNVVVNNSKPKTFFEFADEFLELKSKEIVDVTKRSYKQTLLKVKNFGIENDEKISFNSFDKTFVINFIEYLQENDFSQNTISKHLKNLKTFLIEASQKRLIDNLDFNIKDFSFSPEETTAIYLTEIELSQMLELDLSEKKHYELARDIFLIGCYTGQRISDYNGLTKSSIKTINGKEYFSIKQKKTKARVNCPITKEIRQIMNLRHNGEPPRKILEKDLNKYIKKIGEILKFEEKIECIYNKGGKQIIEQIPKFKLIHSHTARRSFCTNKYKIKMPVYDIMMFSGHKTEKEFYKYIRIIGEERASYIVDSGLYFNL</sequence>
<organism evidence="7 8">
    <name type="scientific">Flavobacterium aquatile LMG 4008 = ATCC 11947</name>
    <dbReference type="NCBI Taxonomy" id="1453498"/>
    <lineage>
        <taxon>Bacteria</taxon>
        <taxon>Pseudomonadati</taxon>
        <taxon>Bacteroidota</taxon>
        <taxon>Flavobacteriia</taxon>
        <taxon>Flavobacteriales</taxon>
        <taxon>Flavobacteriaceae</taxon>
        <taxon>Flavobacterium</taxon>
    </lineage>
</organism>
<name>A0A095UZ89_9FLAO</name>
<dbReference type="OrthoDB" id="892893at2"/>
<evidence type="ECO:0000256" key="5">
    <source>
        <dbReference type="PROSITE-ProRule" id="PRU01248"/>
    </source>
</evidence>
<dbReference type="RefSeq" id="WP_035125477.1">
    <property type="nucleotide sequence ID" value="NZ_JRHH01000003.1"/>
</dbReference>
<proteinExistence type="inferred from homology"/>
<accession>A0A095UZ89</accession>
<dbReference type="InterPro" id="IPR035386">
    <property type="entry name" value="Arm-DNA-bind_5"/>
</dbReference>
<keyword evidence="2" id="KW-0229">DNA integration</keyword>
<keyword evidence="3 5" id="KW-0238">DNA-binding</keyword>
<evidence type="ECO:0000313" key="7">
    <source>
        <dbReference type="EMBL" id="KGD67905.1"/>
    </source>
</evidence>
<protein>
    <recommendedName>
        <fullName evidence="6">Core-binding (CB) domain-containing protein</fullName>
    </recommendedName>
</protein>
<dbReference type="AlphaFoldDB" id="A0A095UZ89"/>
<dbReference type="Gene3D" id="1.10.150.130">
    <property type="match status" value="1"/>
</dbReference>
<dbReference type="STRING" id="1453498.LG45_06240"/>
<evidence type="ECO:0000256" key="2">
    <source>
        <dbReference type="ARBA" id="ARBA00022908"/>
    </source>
</evidence>
<dbReference type="InterPro" id="IPR002104">
    <property type="entry name" value="Integrase_catalytic"/>
</dbReference>
<dbReference type="Pfam" id="PF13102">
    <property type="entry name" value="Phage_int_SAM_5"/>
    <property type="match status" value="1"/>
</dbReference>
<dbReference type="Pfam" id="PF00589">
    <property type="entry name" value="Phage_integrase"/>
    <property type="match status" value="1"/>
</dbReference>
<dbReference type="InterPro" id="IPR011010">
    <property type="entry name" value="DNA_brk_join_enz"/>
</dbReference>
<evidence type="ECO:0000256" key="3">
    <source>
        <dbReference type="ARBA" id="ARBA00023125"/>
    </source>
</evidence>
<dbReference type="EMBL" id="JRHH01000003">
    <property type="protein sequence ID" value="KGD67905.1"/>
    <property type="molecule type" value="Genomic_DNA"/>
</dbReference>
<dbReference type="InterPro" id="IPR050090">
    <property type="entry name" value="Tyrosine_recombinase_XerCD"/>
</dbReference>
<reference evidence="7 8" key="1">
    <citation type="submission" date="2014-09" db="EMBL/GenBank/DDBJ databases">
        <title>Whole Genome Shotgun of Flavobacterium aquatile LMG 4008.</title>
        <authorList>
            <person name="Gale A.N."/>
            <person name="Pipes S.E."/>
            <person name="Newman J.D."/>
        </authorList>
    </citation>
    <scope>NUCLEOTIDE SEQUENCE [LARGE SCALE GENOMIC DNA]</scope>
    <source>
        <strain evidence="7 8">LMG 4008</strain>
    </source>
</reference>
<dbReference type="GO" id="GO:0003677">
    <property type="term" value="F:DNA binding"/>
    <property type="evidence" value="ECO:0007669"/>
    <property type="project" value="UniProtKB-UniRule"/>
</dbReference>